<dbReference type="SUPFAM" id="SSF52777">
    <property type="entry name" value="CoA-dependent acyltransferases"/>
    <property type="match status" value="2"/>
</dbReference>
<evidence type="ECO:0000256" key="2">
    <source>
        <dbReference type="ARBA" id="ARBA00022450"/>
    </source>
</evidence>
<dbReference type="OrthoDB" id="3802848at2"/>
<keyword evidence="3" id="KW-0597">Phosphoprotein</keyword>
<dbReference type="Gene3D" id="3.30.559.30">
    <property type="entry name" value="Nonribosomal peptide synthetase, condensation domain"/>
    <property type="match status" value="1"/>
</dbReference>
<evidence type="ECO:0000256" key="4">
    <source>
        <dbReference type="SAM" id="MobiDB-lite"/>
    </source>
</evidence>
<dbReference type="GO" id="GO:0031177">
    <property type="term" value="F:phosphopantetheine binding"/>
    <property type="evidence" value="ECO:0007669"/>
    <property type="project" value="InterPro"/>
</dbReference>
<dbReference type="PROSITE" id="PS00012">
    <property type="entry name" value="PHOSPHOPANTETHEINE"/>
    <property type="match status" value="1"/>
</dbReference>
<keyword evidence="2" id="KW-0596">Phosphopantetheine</keyword>
<dbReference type="CDD" id="cd19531">
    <property type="entry name" value="LCL_NRPS-like"/>
    <property type="match status" value="1"/>
</dbReference>
<comment type="cofactor">
    <cofactor evidence="1">
        <name>pantetheine 4'-phosphate</name>
        <dbReference type="ChEBI" id="CHEBI:47942"/>
    </cofactor>
</comment>
<dbReference type="GO" id="GO:0008610">
    <property type="term" value="P:lipid biosynthetic process"/>
    <property type="evidence" value="ECO:0007669"/>
    <property type="project" value="UniProtKB-ARBA"/>
</dbReference>
<gene>
    <name evidence="6" type="ORF">FED44_35370</name>
</gene>
<dbReference type="Pfam" id="PF00550">
    <property type="entry name" value="PP-binding"/>
    <property type="match status" value="1"/>
</dbReference>
<protein>
    <submittedName>
        <fullName evidence="6">Non-ribosomal peptide synthetase</fullName>
    </submittedName>
</protein>
<reference evidence="6" key="1">
    <citation type="submission" date="2019-05" db="EMBL/GenBank/DDBJ databases">
        <title>Isolation, diversity and antifungal activity of Actinobacteria from wheat.</title>
        <authorList>
            <person name="Yu B."/>
        </authorList>
    </citation>
    <scope>NUCLEOTIDE SEQUENCE [LARGE SCALE GENOMIC DNA]</scope>
    <source>
        <strain evidence="6">NEAU-HEGS1-5</strain>
    </source>
</reference>
<dbReference type="Proteomes" id="UP000309033">
    <property type="component" value="Unassembled WGS sequence"/>
</dbReference>
<dbReference type="InterPro" id="IPR001242">
    <property type="entry name" value="Condensation_dom"/>
</dbReference>
<feature type="compositionally biased region" description="Basic and acidic residues" evidence="4">
    <location>
        <begin position="165"/>
        <end position="194"/>
    </location>
</feature>
<dbReference type="Gene3D" id="3.30.300.30">
    <property type="match status" value="1"/>
</dbReference>
<organism evidence="6 7">
    <name type="scientific">Microbispora triticiradicis</name>
    <dbReference type="NCBI Taxonomy" id="2200763"/>
    <lineage>
        <taxon>Bacteria</taxon>
        <taxon>Bacillati</taxon>
        <taxon>Actinomycetota</taxon>
        <taxon>Actinomycetes</taxon>
        <taxon>Streptosporangiales</taxon>
        <taxon>Streptosporangiaceae</taxon>
        <taxon>Microbispora</taxon>
    </lineage>
</organism>
<dbReference type="Pfam" id="PF00668">
    <property type="entry name" value="Condensation"/>
    <property type="match status" value="1"/>
</dbReference>
<dbReference type="EMBL" id="VANP01000037">
    <property type="protein sequence ID" value="TLP50247.1"/>
    <property type="molecule type" value="Genomic_DNA"/>
</dbReference>
<dbReference type="InterPro" id="IPR045851">
    <property type="entry name" value="AMP-bd_C_sf"/>
</dbReference>
<dbReference type="Gene3D" id="3.40.50.980">
    <property type="match status" value="2"/>
</dbReference>
<comment type="caution">
    <text evidence="6">The sequence shown here is derived from an EMBL/GenBank/DDBJ whole genome shotgun (WGS) entry which is preliminary data.</text>
</comment>
<dbReference type="GO" id="GO:0003824">
    <property type="term" value="F:catalytic activity"/>
    <property type="evidence" value="ECO:0007669"/>
    <property type="project" value="InterPro"/>
</dbReference>
<dbReference type="SUPFAM" id="SSF47336">
    <property type="entry name" value="ACP-like"/>
    <property type="match status" value="1"/>
</dbReference>
<evidence type="ECO:0000256" key="3">
    <source>
        <dbReference type="ARBA" id="ARBA00022553"/>
    </source>
</evidence>
<keyword evidence="7" id="KW-1185">Reference proteome</keyword>
<dbReference type="InterPro" id="IPR006162">
    <property type="entry name" value="Ppantetheine_attach_site"/>
</dbReference>
<dbReference type="InterPro" id="IPR042099">
    <property type="entry name" value="ANL_N_sf"/>
</dbReference>
<dbReference type="GO" id="GO:0005737">
    <property type="term" value="C:cytoplasm"/>
    <property type="evidence" value="ECO:0007669"/>
    <property type="project" value="TreeGrafter"/>
</dbReference>
<feature type="non-terminal residue" evidence="6">
    <location>
        <position position="1"/>
    </location>
</feature>
<dbReference type="InterPro" id="IPR009081">
    <property type="entry name" value="PP-bd_ACP"/>
</dbReference>
<dbReference type="PANTHER" id="PTHR45527:SF1">
    <property type="entry name" value="FATTY ACID SYNTHASE"/>
    <property type="match status" value="1"/>
</dbReference>
<feature type="region of interest" description="Disordered" evidence="4">
    <location>
        <begin position="159"/>
        <end position="198"/>
    </location>
</feature>
<dbReference type="AlphaFoldDB" id="A0A5R8YIB2"/>
<dbReference type="InterPro" id="IPR036736">
    <property type="entry name" value="ACP-like_sf"/>
</dbReference>
<dbReference type="GO" id="GO:0043041">
    <property type="term" value="P:amino acid activation for nonribosomal peptide biosynthetic process"/>
    <property type="evidence" value="ECO:0007669"/>
    <property type="project" value="TreeGrafter"/>
</dbReference>
<dbReference type="InterPro" id="IPR000873">
    <property type="entry name" value="AMP-dep_synth/lig_dom"/>
</dbReference>
<evidence type="ECO:0000313" key="7">
    <source>
        <dbReference type="Proteomes" id="UP000309033"/>
    </source>
</evidence>
<feature type="region of interest" description="Disordered" evidence="4">
    <location>
        <begin position="1"/>
        <end position="25"/>
    </location>
</feature>
<dbReference type="PROSITE" id="PS50075">
    <property type="entry name" value="CARRIER"/>
    <property type="match status" value="1"/>
</dbReference>
<evidence type="ECO:0000313" key="6">
    <source>
        <dbReference type="EMBL" id="TLP50247.1"/>
    </source>
</evidence>
<sequence length="990" mass="105540">VNNLYGPTEDTTYSTHAVTDPGAERTPLGRALPGSRVHLLDRELRPVPLGAIGEVYLSGSGVTRGYHQRPALTAERYLPLPDDEGGRLYRTGDLARWRPCTTADGGVEFFLDYHGRVDHQVKLRGFRIEPGEVEHALLQHPAVSEAVVTVHGDHLIAHIASKNTPTRDHGNHAQGDERAHDGHSDHTGTHDMHGGRPAVAADHGDLALCDADCEQILLRYLRGCLPQHLVPARVVVMEALPRTPNGKIDRKALPEPSLTTAGAGEVEPPGTEAQRLVAGLFAGLLGRPVTNIHEDFFSLGGHSLLATRLVHRLSEALGVVVPLRLVFDHPTVAGLAERLPGVGAGEVVAIPVGRHPAGDHVHPATANQQRLWFLCHLHPDTNLAYHITGAATVRGPLDRDVLRTALADTARRHESLRTTLREENEELVQVVSAEPVADLEEVTASDWAAVLDEEASRPLDLAAGPLMRTVLVRVSDEEHVLLLSLHHLICDGWSLDLLLREITGHYARLAEGPAGNEAPSPASVQFADVELWERPVTDEDMDFWREHLAGAQTLDLPTDRPRPPYQTHRGDAVPLSLPAATVAAVARATGASTFSVVATALGVLLAKLSGQDDVTIGFAASGRTRPELTDVIGMLVTTLPLRMRPAPETTLRDLLRATHDAALATQQHQHVGFDRLINECVRERDLSRSPLFQVMLSINGTPPQYEFPGLAVDPVPVHPRASQFELSVHLEQSVEGLGGFLTYNTDLFDARSACLLAERLTVVVEALAADPGARVVDLDVRTAGEKTVLGALGDGGLLTGPSVGAGGCVHGLVEAVVDRCPDAVAVRAVDGVVRYRELDERAEWLARHLVGLGARAGVLVGVCLPRTSDLIVALLAVLKTGAAYVPIDPGYPPERVAYLLADSEAAVLVTTPDHNPLAGSAGSAGVQVVDVRAVLGPVGGSPGSGRPGRLGVSVGAGDTAYVIYTSGSTGRPKGVVIEHRQTVAMLTWAG</sequence>
<dbReference type="InterPro" id="IPR023213">
    <property type="entry name" value="CAT-like_dom_sf"/>
</dbReference>
<evidence type="ECO:0000256" key="1">
    <source>
        <dbReference type="ARBA" id="ARBA00001957"/>
    </source>
</evidence>
<dbReference type="Gene3D" id="3.30.559.10">
    <property type="entry name" value="Chloramphenicol acetyltransferase-like domain"/>
    <property type="match status" value="1"/>
</dbReference>
<dbReference type="FunFam" id="3.40.50.980:FF:000001">
    <property type="entry name" value="Non-ribosomal peptide synthetase"/>
    <property type="match status" value="1"/>
</dbReference>
<dbReference type="PANTHER" id="PTHR45527">
    <property type="entry name" value="NONRIBOSOMAL PEPTIDE SYNTHETASE"/>
    <property type="match status" value="1"/>
</dbReference>
<dbReference type="Pfam" id="PF00501">
    <property type="entry name" value="AMP-binding"/>
    <property type="match status" value="2"/>
</dbReference>
<evidence type="ECO:0000259" key="5">
    <source>
        <dbReference type="PROSITE" id="PS50075"/>
    </source>
</evidence>
<feature type="compositionally biased region" description="Polar residues" evidence="4">
    <location>
        <begin position="1"/>
        <end position="17"/>
    </location>
</feature>
<dbReference type="GO" id="GO:0044550">
    <property type="term" value="P:secondary metabolite biosynthetic process"/>
    <property type="evidence" value="ECO:0007669"/>
    <property type="project" value="TreeGrafter"/>
</dbReference>
<dbReference type="SUPFAM" id="SSF56801">
    <property type="entry name" value="Acetyl-CoA synthetase-like"/>
    <property type="match status" value="2"/>
</dbReference>
<accession>A0A5R8YIB2</accession>
<dbReference type="SMART" id="SM00823">
    <property type="entry name" value="PKS_PP"/>
    <property type="match status" value="1"/>
</dbReference>
<feature type="non-terminal residue" evidence="6">
    <location>
        <position position="990"/>
    </location>
</feature>
<feature type="domain" description="Carrier" evidence="5">
    <location>
        <begin position="268"/>
        <end position="343"/>
    </location>
</feature>
<dbReference type="Gene3D" id="1.10.1200.10">
    <property type="entry name" value="ACP-like"/>
    <property type="match status" value="1"/>
</dbReference>
<dbReference type="InterPro" id="IPR020845">
    <property type="entry name" value="AMP-binding_CS"/>
</dbReference>
<dbReference type="Gene3D" id="3.40.50.12780">
    <property type="entry name" value="N-terminal domain of ligase-like"/>
    <property type="match status" value="1"/>
</dbReference>
<name>A0A5R8YIB2_9ACTN</name>
<dbReference type="InterPro" id="IPR020806">
    <property type="entry name" value="PKS_PP-bd"/>
</dbReference>
<proteinExistence type="predicted"/>
<dbReference type="PROSITE" id="PS00455">
    <property type="entry name" value="AMP_BINDING"/>
    <property type="match status" value="1"/>
</dbReference>